<dbReference type="InterPro" id="IPR011004">
    <property type="entry name" value="Trimer_LpxA-like_sf"/>
</dbReference>
<dbReference type="PANTHER" id="PTHR43300:SF11">
    <property type="entry name" value="ACETYLTRANSFERASE RV3034C-RELATED"/>
    <property type="match status" value="1"/>
</dbReference>
<reference evidence="5" key="1">
    <citation type="journal article" date="2016" name="Front. Microbiol.">
        <title>Genome Sequence of the Piezophilic, Mesophilic Sulfate-Reducing Bacterium Desulfovibrio indicus J2T.</title>
        <authorList>
            <person name="Cao J."/>
            <person name="Maignien L."/>
            <person name="Shao Z."/>
            <person name="Alain K."/>
            <person name="Jebbar M."/>
        </authorList>
    </citation>
    <scope>NUCLEOTIDE SEQUENCE</scope>
    <source>
        <strain evidence="5">NBRC 103626</strain>
    </source>
</reference>
<dbReference type="GO" id="GO:0016746">
    <property type="term" value="F:acyltransferase activity"/>
    <property type="evidence" value="ECO:0007669"/>
    <property type="project" value="UniProtKB-KW"/>
</dbReference>
<evidence type="ECO:0000256" key="4">
    <source>
        <dbReference type="ARBA" id="ARBA00023315"/>
    </source>
</evidence>
<reference evidence="5" key="2">
    <citation type="submission" date="2021-08" db="EMBL/GenBank/DDBJ databases">
        <authorList>
            <person name="Tani A."/>
            <person name="Ola A."/>
            <person name="Ogura Y."/>
            <person name="Katsura K."/>
            <person name="Hayashi T."/>
        </authorList>
    </citation>
    <scope>NUCLEOTIDE SEQUENCE</scope>
    <source>
        <strain evidence="5">NBRC 103626</strain>
    </source>
</reference>
<dbReference type="PROSITE" id="PS00101">
    <property type="entry name" value="HEXAPEP_TRANSFERASES"/>
    <property type="match status" value="1"/>
</dbReference>
<keyword evidence="4" id="KW-0012">Acyltransferase</keyword>
<dbReference type="InterPro" id="IPR001451">
    <property type="entry name" value="Hexapep"/>
</dbReference>
<gene>
    <name evidence="5" type="primary">dapH_1</name>
    <name evidence="5" type="ORF">NBEOAGPD_1252</name>
</gene>
<evidence type="ECO:0000256" key="2">
    <source>
        <dbReference type="ARBA" id="ARBA00022679"/>
    </source>
</evidence>
<name>A0AA37HM12_9HYPH</name>
<evidence type="ECO:0000256" key="1">
    <source>
        <dbReference type="ARBA" id="ARBA00007274"/>
    </source>
</evidence>
<protein>
    <submittedName>
        <fullName evidence="5">2,3,4,5-tetrahydropyridine-2,6-dicarboxylate N-acetyltransferase</fullName>
    </submittedName>
</protein>
<dbReference type="SUPFAM" id="SSF51161">
    <property type="entry name" value="Trimeric LpxA-like enzymes"/>
    <property type="match status" value="1"/>
</dbReference>
<comment type="caution">
    <text evidence="5">The sequence shown here is derived from an EMBL/GenBank/DDBJ whole genome shotgun (WGS) entry which is preliminary data.</text>
</comment>
<organism evidence="5 6">
    <name type="scientific">Methylobacterium gregans</name>
    <dbReference type="NCBI Taxonomy" id="374424"/>
    <lineage>
        <taxon>Bacteria</taxon>
        <taxon>Pseudomonadati</taxon>
        <taxon>Pseudomonadota</taxon>
        <taxon>Alphaproteobacteria</taxon>
        <taxon>Hyphomicrobiales</taxon>
        <taxon>Methylobacteriaceae</taxon>
        <taxon>Methylobacterium</taxon>
    </lineage>
</organism>
<dbReference type="RefSeq" id="WP_283206257.1">
    <property type="nucleotide sequence ID" value="NZ_BPQM01000026.1"/>
</dbReference>
<dbReference type="EMBL" id="BPQM01000026">
    <property type="protein sequence ID" value="GJD78040.1"/>
    <property type="molecule type" value="Genomic_DNA"/>
</dbReference>
<comment type="similarity">
    <text evidence="1">Belongs to the transferase hexapeptide repeat family.</text>
</comment>
<keyword evidence="2" id="KW-0808">Transferase</keyword>
<evidence type="ECO:0000313" key="6">
    <source>
        <dbReference type="Proteomes" id="UP001055108"/>
    </source>
</evidence>
<dbReference type="InterPro" id="IPR018357">
    <property type="entry name" value="Hexapep_transf_CS"/>
</dbReference>
<evidence type="ECO:0000256" key="3">
    <source>
        <dbReference type="ARBA" id="ARBA00022737"/>
    </source>
</evidence>
<dbReference type="CDD" id="cd03349">
    <property type="entry name" value="LbH_XAT"/>
    <property type="match status" value="1"/>
</dbReference>
<dbReference type="AlphaFoldDB" id="A0AA37HM12"/>
<dbReference type="Proteomes" id="UP001055108">
    <property type="component" value="Unassembled WGS sequence"/>
</dbReference>
<evidence type="ECO:0000313" key="5">
    <source>
        <dbReference type="EMBL" id="GJD78040.1"/>
    </source>
</evidence>
<dbReference type="InterPro" id="IPR050179">
    <property type="entry name" value="Trans_hexapeptide_repeat"/>
</dbReference>
<proteinExistence type="inferred from homology"/>
<accession>A0AA37HM12</accession>
<dbReference type="PANTHER" id="PTHR43300">
    <property type="entry name" value="ACETYLTRANSFERASE"/>
    <property type="match status" value="1"/>
</dbReference>
<dbReference type="Pfam" id="PF00132">
    <property type="entry name" value="Hexapep"/>
    <property type="match status" value="1"/>
</dbReference>
<keyword evidence="6" id="KW-1185">Reference proteome</keyword>
<keyword evidence="3" id="KW-0677">Repeat</keyword>
<dbReference type="Gene3D" id="2.160.10.10">
    <property type="entry name" value="Hexapeptide repeat proteins"/>
    <property type="match status" value="1"/>
</dbReference>
<sequence>MAMFFTNDSMRATLASYGLRTPPGVLIDGSFHFEDPCRLAANCILQHASIAAYSYIMHNVQLEHTEVGRYCSIARNVTCLGSTHPTTSLSTSPVFYDKTSFNWRFGDIPVFEPEATRKIRIGHDVWIGANAVVSPGVTIGQGAVIGANAVVTNDVDPYMIVAGVPARVVRSRFSDRLIQRILASNWTDYDIPAWLKSNSMPDTRNLSEKTFASVENAINSGVAPPIRPQAYRLFRRQQGDIAIEKI</sequence>